<keyword evidence="4 7" id="KW-0812">Transmembrane</keyword>
<protein>
    <submittedName>
        <fullName evidence="10">TonB-dependent receptor</fullName>
    </submittedName>
</protein>
<dbReference type="Gene3D" id="2.170.130.10">
    <property type="entry name" value="TonB-dependent receptor, plug domain"/>
    <property type="match status" value="1"/>
</dbReference>
<dbReference type="InterPro" id="IPR023996">
    <property type="entry name" value="TonB-dep_OMP_SusC/RagA"/>
</dbReference>
<evidence type="ECO:0000256" key="5">
    <source>
        <dbReference type="ARBA" id="ARBA00023136"/>
    </source>
</evidence>
<evidence type="ECO:0000256" key="4">
    <source>
        <dbReference type="ARBA" id="ARBA00022692"/>
    </source>
</evidence>
<dbReference type="Gene3D" id="2.40.170.20">
    <property type="entry name" value="TonB-dependent receptor, beta-barrel domain"/>
    <property type="match status" value="1"/>
</dbReference>
<evidence type="ECO:0000256" key="8">
    <source>
        <dbReference type="SAM" id="SignalP"/>
    </source>
</evidence>
<dbReference type="InterPro" id="IPR036942">
    <property type="entry name" value="Beta-barrel_TonB_sf"/>
</dbReference>
<dbReference type="AlphaFoldDB" id="A0A9X3BYZ2"/>
<dbReference type="Pfam" id="PF13715">
    <property type="entry name" value="CarbopepD_reg_2"/>
    <property type="match status" value="1"/>
</dbReference>
<dbReference type="PROSITE" id="PS52016">
    <property type="entry name" value="TONB_DEPENDENT_REC_3"/>
    <property type="match status" value="1"/>
</dbReference>
<proteinExistence type="inferred from homology"/>
<evidence type="ECO:0000256" key="1">
    <source>
        <dbReference type="ARBA" id="ARBA00004571"/>
    </source>
</evidence>
<dbReference type="GO" id="GO:0009279">
    <property type="term" value="C:cell outer membrane"/>
    <property type="evidence" value="ECO:0007669"/>
    <property type="project" value="UniProtKB-SubCell"/>
</dbReference>
<dbReference type="InterPro" id="IPR008969">
    <property type="entry name" value="CarboxyPept-like_regulatory"/>
</dbReference>
<keyword evidence="3 7" id="KW-1134">Transmembrane beta strand</keyword>
<evidence type="ECO:0000313" key="11">
    <source>
        <dbReference type="Proteomes" id="UP001151079"/>
    </source>
</evidence>
<evidence type="ECO:0000256" key="6">
    <source>
        <dbReference type="ARBA" id="ARBA00023237"/>
    </source>
</evidence>
<evidence type="ECO:0000256" key="2">
    <source>
        <dbReference type="ARBA" id="ARBA00022448"/>
    </source>
</evidence>
<dbReference type="NCBIfam" id="TIGR04056">
    <property type="entry name" value="OMP_RagA_SusC"/>
    <property type="match status" value="1"/>
</dbReference>
<dbReference type="Pfam" id="PF07715">
    <property type="entry name" value="Plug"/>
    <property type="match status" value="1"/>
</dbReference>
<dbReference type="NCBIfam" id="TIGR04057">
    <property type="entry name" value="SusC_RagA_signa"/>
    <property type="match status" value="1"/>
</dbReference>
<sequence length="1063" mass="116446">MNEKYVIQRFVKAKKLFGKYALLFMLCSFSLVSAQNSDVKITGTVLEDSNGQPLFGVSIYLKGTKTGVATDVDGSFSIKAKIGETLVASYLGYVSAEVKVTDNQLKIRLKEDRKVLDDVVVIGYGKAKRKDLTGSISSISGEELLKTRPVTFDQALQGKVAGVVVQQTSGQPGGGVNIQIRGLSSFGGSSPLYVIDGVIIGQSYGGANGTNPLATISPSDIQSIDVLKDASATAIYGSQATNGVIVITTKRGKEGAPKITYEFTTGYQELIKKYPTMDLREYGEFINDRAAVWGFDTRPEFANPQYLGKGTNWQDELFRKAPVKSHTLTLSGGNDKTQYLLSGSYFNQEGIAIGSEFTRTSLRLNLDNKTTDWLKVGTSLQLTHIDENVNSTGSNVIAEALSQTPDIPVRNPDGSFAGEESSEGWIAKRVNPYALALINKNNPKRNQLFGNLYTEIAFTKALSFRNEVSGNFSFRTEDRYNPAYKFGLAERVVNDAFYSYSQDYFTTFRSFLTYAKVFKSKYNVNVLAGHEAQLSQYEDVSAARRNFISDDITNIGSGDAETATNGGIKRESAQESYFGRVNFIYNDKYLFTANVRADGTSKFAAENRWVTTYSGAFAWKLNNEKFLKGSKIVNELKLRAGYGLTNNQNAGNNANLTLLASAQNSLAGNAQLTANLGNPELEWEKTEYSNAGIDVALFGWKLNFSVDVYNRLTDGLLLQVPLPLYSGTTAGYSPGAIAAPFINVGTVRNRGIDLHLNSRNITGNGDDFNWSTDFTLSHNKNKVMKLNTDGASLPGYLGNEIVAQTKVGGSIGDFYGYKVDGIFATASDFETHALPTDTDGNVLPVRPTSGGVWYGDLKFKDLNGDGVITEKDRTYLGSPIPDFQLGLGNNFSYKGFDLNIFFSANIGNEVVNGMRVNGENPLTNYGYLKSLNDHAVLALIDPNGSASDVNNVYVTNPNTTIIGLRNSDSNRNNRFSDKYVENGSFIRCKNMTMGYTMPNEWMQKMHISSLRMYVSVTNPFLITKYKGMDPEVGSWNPLQAGIDNGFYPQARTFTLGINVGLTK</sequence>
<dbReference type="InterPro" id="IPR023997">
    <property type="entry name" value="TonB-dep_OMP_SusC/RagA_CS"/>
</dbReference>
<comment type="similarity">
    <text evidence="7">Belongs to the TonB-dependent receptor family.</text>
</comment>
<dbReference type="Gene3D" id="2.60.40.1120">
    <property type="entry name" value="Carboxypeptidase-like, regulatory domain"/>
    <property type="match status" value="1"/>
</dbReference>
<dbReference type="SUPFAM" id="SSF49464">
    <property type="entry name" value="Carboxypeptidase regulatory domain-like"/>
    <property type="match status" value="1"/>
</dbReference>
<comment type="caution">
    <text evidence="10">The sequence shown here is derived from an EMBL/GenBank/DDBJ whole genome shotgun (WGS) entry which is preliminary data.</text>
</comment>
<feature type="signal peptide" evidence="8">
    <location>
        <begin position="1"/>
        <end position="34"/>
    </location>
</feature>
<accession>A0A9X3BYZ2</accession>
<evidence type="ECO:0000313" key="10">
    <source>
        <dbReference type="EMBL" id="MCV9929470.1"/>
    </source>
</evidence>
<evidence type="ECO:0000256" key="7">
    <source>
        <dbReference type="PROSITE-ProRule" id="PRU01360"/>
    </source>
</evidence>
<organism evidence="10 11">
    <name type="scientific">Flavobacterium shii</name>
    <dbReference type="NCBI Taxonomy" id="2987687"/>
    <lineage>
        <taxon>Bacteria</taxon>
        <taxon>Pseudomonadati</taxon>
        <taxon>Bacteroidota</taxon>
        <taxon>Flavobacteriia</taxon>
        <taxon>Flavobacteriales</taxon>
        <taxon>Flavobacteriaceae</taxon>
        <taxon>Flavobacterium</taxon>
    </lineage>
</organism>
<feature type="domain" description="TonB-dependent receptor plug" evidence="9">
    <location>
        <begin position="129"/>
        <end position="244"/>
    </location>
</feature>
<keyword evidence="6 7" id="KW-0998">Cell outer membrane</keyword>
<keyword evidence="2 7" id="KW-0813">Transport</keyword>
<dbReference type="InterPro" id="IPR037066">
    <property type="entry name" value="Plug_dom_sf"/>
</dbReference>
<comment type="subcellular location">
    <subcellularLocation>
        <location evidence="1 7">Cell outer membrane</location>
        <topology evidence="1 7">Multi-pass membrane protein</topology>
    </subcellularLocation>
</comment>
<dbReference type="SUPFAM" id="SSF56935">
    <property type="entry name" value="Porins"/>
    <property type="match status" value="1"/>
</dbReference>
<keyword evidence="11" id="KW-1185">Reference proteome</keyword>
<keyword evidence="5 7" id="KW-0472">Membrane</keyword>
<evidence type="ECO:0000256" key="3">
    <source>
        <dbReference type="ARBA" id="ARBA00022452"/>
    </source>
</evidence>
<dbReference type="RefSeq" id="WP_264207557.1">
    <property type="nucleotide sequence ID" value="NZ_JAOZEW010000020.1"/>
</dbReference>
<gene>
    <name evidence="10" type="ORF">OIU83_17540</name>
</gene>
<dbReference type="InterPro" id="IPR039426">
    <property type="entry name" value="TonB-dep_rcpt-like"/>
</dbReference>
<reference evidence="10" key="1">
    <citation type="submission" date="2022-10" db="EMBL/GenBank/DDBJ databases">
        <title>Two novel species of Flavobacterium.</title>
        <authorList>
            <person name="Liu Q."/>
            <person name="Xin Y.-H."/>
        </authorList>
    </citation>
    <scope>NUCLEOTIDE SEQUENCE</scope>
    <source>
        <strain evidence="10">LS1R49</strain>
    </source>
</reference>
<name>A0A9X3BYZ2_9FLAO</name>
<keyword evidence="10" id="KW-0675">Receptor</keyword>
<evidence type="ECO:0000259" key="9">
    <source>
        <dbReference type="Pfam" id="PF07715"/>
    </source>
</evidence>
<feature type="chain" id="PRO_5040779985" evidence="8">
    <location>
        <begin position="35"/>
        <end position="1063"/>
    </location>
</feature>
<keyword evidence="8" id="KW-0732">Signal</keyword>
<dbReference type="Proteomes" id="UP001151079">
    <property type="component" value="Unassembled WGS sequence"/>
</dbReference>
<dbReference type="EMBL" id="JAOZEW010000020">
    <property type="protein sequence ID" value="MCV9929470.1"/>
    <property type="molecule type" value="Genomic_DNA"/>
</dbReference>
<dbReference type="InterPro" id="IPR012910">
    <property type="entry name" value="Plug_dom"/>
</dbReference>